<evidence type="ECO:0000313" key="2">
    <source>
        <dbReference type="EMBL" id="KRP33056.1"/>
    </source>
</evidence>
<organism evidence="2 3">
    <name type="scientific">Verrucomicrobia subdivision 6 bacterium BACL9 MAG-120820-bin42</name>
    <dbReference type="NCBI Taxonomy" id="1655634"/>
    <lineage>
        <taxon>Bacteria</taxon>
        <taxon>Pseudomonadati</taxon>
        <taxon>Verrucomicrobiota</taxon>
        <taxon>Verrucomicrobiia</taxon>
        <taxon>Verrucomicrobiales</taxon>
        <taxon>Verrucomicrobia subdivision 6</taxon>
    </lineage>
</organism>
<dbReference type="Proteomes" id="UP000051557">
    <property type="component" value="Unassembled WGS sequence"/>
</dbReference>
<feature type="region of interest" description="Disordered" evidence="1">
    <location>
        <begin position="158"/>
        <end position="198"/>
    </location>
</feature>
<proteinExistence type="predicted"/>
<evidence type="ECO:0000313" key="3">
    <source>
        <dbReference type="Proteomes" id="UP000051557"/>
    </source>
</evidence>
<name>A0A0R2XAR6_9BACT</name>
<dbReference type="EMBL" id="LIDM01000032">
    <property type="protein sequence ID" value="KRP33056.1"/>
    <property type="molecule type" value="Genomic_DNA"/>
</dbReference>
<reference evidence="2 3" key="1">
    <citation type="submission" date="2015-10" db="EMBL/GenBank/DDBJ databases">
        <title>Metagenome-Assembled Genomes uncover a global brackish microbiome.</title>
        <authorList>
            <person name="Hugerth L.W."/>
            <person name="Larsson J."/>
            <person name="Alneberg J."/>
            <person name="Lindh M.V."/>
            <person name="Legrand C."/>
            <person name="Pinhassi J."/>
            <person name="Andersson A.F."/>
        </authorList>
    </citation>
    <scope>NUCLEOTIDE SEQUENCE [LARGE SCALE GENOMIC DNA]</scope>
    <source>
        <strain evidence="2">BACL9 MAG-120820-bin42</strain>
    </source>
</reference>
<comment type="caution">
    <text evidence="2">The sequence shown here is derived from an EMBL/GenBank/DDBJ whole genome shotgun (WGS) entry which is preliminary data.</text>
</comment>
<evidence type="ECO:0000256" key="1">
    <source>
        <dbReference type="SAM" id="MobiDB-lite"/>
    </source>
</evidence>
<dbReference type="AlphaFoldDB" id="A0A0R2XAR6"/>
<gene>
    <name evidence="2" type="ORF">ABS32_01500</name>
</gene>
<feature type="compositionally biased region" description="Acidic residues" evidence="1">
    <location>
        <begin position="173"/>
        <end position="182"/>
    </location>
</feature>
<accession>A0A0R2XAR6</accession>
<protein>
    <submittedName>
        <fullName evidence="2">Uncharacterized protein</fullName>
    </submittedName>
</protein>
<sequence length="198" mass="20455">MDGGDIGDGEVVVGTDQVRRGFEQKTDTKFGLVSGRDGEERVTRLEVKSVGEGAGEGDGVGFGDESDGIGGGAECVLEAVGHELAIGEGVDPNEVKEFPAVAGKRGNELDGRGNLADGWVMAQERDYFFGKAKSLAFDGEVGSAGNEVERGAKGAKSGFIHRLDGDNGGNADGEGEEVEEGESFVAEKISGSVRKENA</sequence>